<dbReference type="RefSeq" id="WP_255226121.1">
    <property type="nucleotide sequence ID" value="NZ_JAJEKE010000002.1"/>
</dbReference>
<evidence type="ECO:0008006" key="3">
    <source>
        <dbReference type="Google" id="ProtNLM"/>
    </source>
</evidence>
<organism evidence="1 2">
    <name type="scientific">Lutispora saccharofermentans</name>
    <dbReference type="NCBI Taxonomy" id="3024236"/>
    <lineage>
        <taxon>Bacteria</taxon>
        <taxon>Bacillati</taxon>
        <taxon>Bacillota</taxon>
        <taxon>Clostridia</taxon>
        <taxon>Lutisporales</taxon>
        <taxon>Lutisporaceae</taxon>
        <taxon>Lutispora</taxon>
    </lineage>
</organism>
<accession>A0ABT1NBH1</accession>
<evidence type="ECO:0000313" key="2">
    <source>
        <dbReference type="Proteomes" id="UP001651880"/>
    </source>
</evidence>
<evidence type="ECO:0000313" key="1">
    <source>
        <dbReference type="EMBL" id="MCQ1528602.1"/>
    </source>
</evidence>
<protein>
    <recommendedName>
        <fullName evidence="3">Cupin 2 conserved barrel domain-containing protein</fullName>
    </recommendedName>
</protein>
<dbReference type="SUPFAM" id="SSF51182">
    <property type="entry name" value="RmlC-like cupins"/>
    <property type="match status" value="1"/>
</dbReference>
<keyword evidence="2" id="KW-1185">Reference proteome</keyword>
<name>A0ABT1NBH1_9FIRM</name>
<comment type="caution">
    <text evidence="1">The sequence shown here is derived from an EMBL/GenBank/DDBJ whole genome shotgun (WGS) entry which is preliminary data.</text>
</comment>
<dbReference type="InterPro" id="IPR011051">
    <property type="entry name" value="RmlC_Cupin_sf"/>
</dbReference>
<dbReference type="Gene3D" id="2.60.120.10">
    <property type="entry name" value="Jelly Rolls"/>
    <property type="match status" value="1"/>
</dbReference>
<dbReference type="InterPro" id="IPR014710">
    <property type="entry name" value="RmlC-like_jellyroll"/>
</dbReference>
<gene>
    <name evidence="1" type="ORF">LJD61_03465</name>
</gene>
<dbReference type="EMBL" id="JAJEKE010000002">
    <property type="protein sequence ID" value="MCQ1528602.1"/>
    <property type="molecule type" value="Genomic_DNA"/>
</dbReference>
<reference evidence="1 2" key="1">
    <citation type="submission" date="2021-10" db="EMBL/GenBank/DDBJ databases">
        <title>Lutispora strain m25 sp. nov., a thermophilic, non-spore-forming bacterium isolated from a lab-scale methanogenic bioreactor digesting anaerobic sludge.</title>
        <authorList>
            <person name="El Houari A."/>
            <person name="Mcdonald J."/>
        </authorList>
    </citation>
    <scope>NUCLEOTIDE SEQUENCE [LARGE SCALE GENOMIC DNA]</scope>
    <source>
        <strain evidence="2">m25</strain>
    </source>
</reference>
<sequence>MKIIRKDVAHCSIRKDGRKVTKLLEMNIDSLSSSMVLYHCDVPKGEFAEHYHAKSTELIFFPEGGKIKVNGKLYDMNPWDGVLLEPGDRHGYNESECKDIIHFAIRIPAEDDKVEVQECPSIL</sequence>
<dbReference type="Proteomes" id="UP001651880">
    <property type="component" value="Unassembled WGS sequence"/>
</dbReference>
<proteinExistence type="predicted"/>